<dbReference type="Pfam" id="PF00005">
    <property type="entry name" value="ABC_tran"/>
    <property type="match status" value="1"/>
</dbReference>
<feature type="domain" description="ABC transporter" evidence="1">
    <location>
        <begin position="61"/>
        <end position="110"/>
    </location>
</feature>
<accession>A0ABD3EYL2</accession>
<dbReference type="Gene3D" id="3.40.50.300">
    <property type="entry name" value="P-loop containing nucleotide triphosphate hydrolases"/>
    <property type="match status" value="1"/>
</dbReference>
<name>A0ABD3EYL2_9STRA</name>
<evidence type="ECO:0000313" key="3">
    <source>
        <dbReference type="Proteomes" id="UP001632037"/>
    </source>
</evidence>
<organism evidence="2 3">
    <name type="scientific">Phytophthora oleae</name>
    <dbReference type="NCBI Taxonomy" id="2107226"/>
    <lineage>
        <taxon>Eukaryota</taxon>
        <taxon>Sar</taxon>
        <taxon>Stramenopiles</taxon>
        <taxon>Oomycota</taxon>
        <taxon>Peronosporomycetes</taxon>
        <taxon>Peronosporales</taxon>
        <taxon>Peronosporaceae</taxon>
        <taxon>Phytophthora</taxon>
    </lineage>
</organism>
<sequence>MRWKRIWTFPDEAAKLYERARRSSSQSNSFPYSLRMVEPLQASLAEVGAILTGRNDMSSHRVETTFEPGTITLVLGQPSSGKTSLMNVLSGQFPMEKNITVEGDILYNGRAPDIT</sequence>
<gene>
    <name evidence="2" type="ORF">V7S43_015315</name>
</gene>
<dbReference type="Proteomes" id="UP001632037">
    <property type="component" value="Unassembled WGS sequence"/>
</dbReference>
<dbReference type="InterPro" id="IPR027417">
    <property type="entry name" value="P-loop_NTPase"/>
</dbReference>
<dbReference type="EMBL" id="JBIMZQ010000045">
    <property type="protein sequence ID" value="KAL3659640.1"/>
    <property type="molecule type" value="Genomic_DNA"/>
</dbReference>
<dbReference type="InterPro" id="IPR003439">
    <property type="entry name" value="ABC_transporter-like_ATP-bd"/>
</dbReference>
<dbReference type="AlphaFoldDB" id="A0ABD3EYL2"/>
<dbReference type="SUPFAM" id="SSF52540">
    <property type="entry name" value="P-loop containing nucleoside triphosphate hydrolases"/>
    <property type="match status" value="1"/>
</dbReference>
<comment type="caution">
    <text evidence="2">The sequence shown here is derived from an EMBL/GenBank/DDBJ whole genome shotgun (WGS) entry which is preliminary data.</text>
</comment>
<proteinExistence type="predicted"/>
<evidence type="ECO:0000313" key="2">
    <source>
        <dbReference type="EMBL" id="KAL3659640.1"/>
    </source>
</evidence>
<evidence type="ECO:0000259" key="1">
    <source>
        <dbReference type="Pfam" id="PF00005"/>
    </source>
</evidence>
<protein>
    <recommendedName>
        <fullName evidence="1">ABC transporter domain-containing protein</fullName>
    </recommendedName>
</protein>
<reference evidence="2 3" key="1">
    <citation type="submission" date="2024-09" db="EMBL/GenBank/DDBJ databases">
        <title>Genome sequencing and assembly of Phytophthora oleae, isolate VK10A, causative agent of rot of olive drupes.</title>
        <authorList>
            <person name="Conti Taguali S."/>
            <person name="Riolo M."/>
            <person name="La Spada F."/>
            <person name="Cacciola S.O."/>
            <person name="Dionisio G."/>
        </authorList>
    </citation>
    <scope>NUCLEOTIDE SEQUENCE [LARGE SCALE GENOMIC DNA]</scope>
    <source>
        <strain evidence="2 3">VK10A</strain>
    </source>
</reference>
<keyword evidence="3" id="KW-1185">Reference proteome</keyword>